<dbReference type="Pfam" id="PF13541">
    <property type="entry name" value="ChlI"/>
    <property type="match status" value="1"/>
</dbReference>
<dbReference type="SMART" id="SM00382">
    <property type="entry name" value="AAA"/>
    <property type="match status" value="1"/>
</dbReference>
<dbReference type="NCBIfam" id="NF007365">
    <property type="entry name" value="PRK09862.1"/>
    <property type="match status" value="1"/>
</dbReference>
<dbReference type="Proteomes" id="UP001197028">
    <property type="component" value="Unassembled WGS sequence"/>
</dbReference>
<dbReference type="Gene3D" id="3.40.50.300">
    <property type="entry name" value="P-loop containing nucleotide triphosphate hydrolases"/>
    <property type="match status" value="1"/>
</dbReference>
<dbReference type="InterPro" id="IPR045006">
    <property type="entry name" value="CHLI-like"/>
</dbReference>
<dbReference type="PROSITE" id="PS50051">
    <property type="entry name" value="MCM_2"/>
    <property type="match status" value="1"/>
</dbReference>
<dbReference type="Pfam" id="PF13335">
    <property type="entry name" value="Mg_chelatase_C"/>
    <property type="match status" value="1"/>
</dbReference>
<reference evidence="5 6" key="1">
    <citation type="journal article" date="2021" name="ISME J.">
        <title>Genomic evolution of the class Acidithiobacillia: deep-branching Proteobacteria living in extreme acidic conditions.</title>
        <authorList>
            <person name="Moya-Beltran A."/>
            <person name="Beard S."/>
            <person name="Rojas-Villalobos C."/>
            <person name="Issotta F."/>
            <person name="Gallardo Y."/>
            <person name="Ulloa R."/>
            <person name="Giaveno A."/>
            <person name="Degli Esposti M."/>
            <person name="Johnson D.B."/>
            <person name="Quatrini R."/>
        </authorList>
    </citation>
    <scope>NUCLEOTIDE SEQUENCE [LARGE SCALE GENOMIC DNA]</scope>
    <source>
        <strain evidence="5 6">ATCC 19703</strain>
    </source>
</reference>
<evidence type="ECO:0000313" key="6">
    <source>
        <dbReference type="Proteomes" id="UP001197028"/>
    </source>
</evidence>
<dbReference type="InterPro" id="IPR004482">
    <property type="entry name" value="Mg_chelat-rel"/>
</dbReference>
<gene>
    <name evidence="5" type="ORF">HJG40_07695</name>
</gene>
<dbReference type="EMBL" id="JABELD010000054">
    <property type="protein sequence ID" value="MBU2738669.1"/>
    <property type="molecule type" value="Genomic_DNA"/>
</dbReference>
<dbReference type="RefSeq" id="WP_215863633.1">
    <property type="nucleotide sequence ID" value="NZ_JABELD010000054.1"/>
</dbReference>
<dbReference type="NCBIfam" id="TIGR00368">
    <property type="entry name" value="YifB family Mg chelatase-like AAA ATPase"/>
    <property type="match status" value="1"/>
</dbReference>
<dbReference type="InterPro" id="IPR001208">
    <property type="entry name" value="MCM_dom"/>
</dbReference>
<accession>A0ABS5ZPS6</accession>
<dbReference type="PANTHER" id="PTHR32039">
    <property type="entry name" value="MAGNESIUM-CHELATASE SUBUNIT CHLI"/>
    <property type="match status" value="1"/>
</dbReference>
<dbReference type="InterPro" id="IPR027417">
    <property type="entry name" value="P-loop_NTPase"/>
</dbReference>
<comment type="caution">
    <text evidence="5">The sequence shown here is derived from an EMBL/GenBank/DDBJ whole genome shotgun (WGS) entry which is preliminary data.</text>
</comment>
<dbReference type="PANTHER" id="PTHR32039:SF7">
    <property type="entry name" value="COMPETENCE PROTEIN COMM"/>
    <property type="match status" value="1"/>
</dbReference>
<evidence type="ECO:0000313" key="5">
    <source>
        <dbReference type="EMBL" id="MBU2738669.1"/>
    </source>
</evidence>
<dbReference type="InterPro" id="IPR000523">
    <property type="entry name" value="Mg_chelatse_chII-like_cat_dom"/>
</dbReference>
<evidence type="ECO:0000259" key="4">
    <source>
        <dbReference type="PROSITE" id="PS50051"/>
    </source>
</evidence>
<dbReference type="InterPro" id="IPR025158">
    <property type="entry name" value="Mg_chelat-rel_C"/>
</dbReference>
<dbReference type="SUPFAM" id="SSF54211">
    <property type="entry name" value="Ribosomal protein S5 domain 2-like"/>
    <property type="match status" value="1"/>
</dbReference>
<evidence type="ECO:0000256" key="3">
    <source>
        <dbReference type="ARBA" id="ARBA00022840"/>
    </source>
</evidence>
<proteinExistence type="inferred from homology"/>
<dbReference type="InterPro" id="IPR020568">
    <property type="entry name" value="Ribosomal_Su5_D2-typ_SF"/>
</dbReference>
<dbReference type="InterPro" id="IPR003593">
    <property type="entry name" value="AAA+_ATPase"/>
</dbReference>
<dbReference type="SUPFAM" id="SSF52540">
    <property type="entry name" value="P-loop containing nucleoside triphosphate hydrolases"/>
    <property type="match status" value="1"/>
</dbReference>
<dbReference type="Pfam" id="PF01078">
    <property type="entry name" value="Mg_chelatase"/>
    <property type="match status" value="1"/>
</dbReference>
<evidence type="ECO:0000256" key="1">
    <source>
        <dbReference type="ARBA" id="ARBA00006354"/>
    </source>
</evidence>
<evidence type="ECO:0000256" key="2">
    <source>
        <dbReference type="ARBA" id="ARBA00022741"/>
    </source>
</evidence>
<sequence length="507" mass="54377">MPLAIVQSRALTGVHAAAVAVECDLGPGLPTFAVVGLAETAVKESRDRVRSAIQNSGFEFPARRMVVNLAPADLPKDGGRFDLPIAIGILAASGQIPLKALENLELIGELALDGSLRPVTGALSSSLAAGQAGHALLLPEGNAVEAALARTAPVLACRHLAEAVAHLRGTQQLPETPPHEEIGKNAIPYPDLRDVRGQETVKRALIIAAVGGHHILLSGPPGTGKSMLAARLPGLLPPLRRNEALEVAAIHSLQSGGFDVQRWGQRPFRSPHHSASSAALVGGGSRPRPGEISLAHHGILFLDEMPEFSRSVLEVLREPLESGEIHISRAAQQSTFPARFQLIAAMNPCPCGNLGNPHRACVCTPTQISQYRGRLSGPLLDRMDIQIEVPALPVELLQKAPEGESSAYWRERISAAINLQWQRQSCRNAQLQGEALDQYCALQPEGARLLTRAADTLHLSARGYHRILRLARSIADLEESATISLQHLAEAIQYRRLAQSFTTLRQP</sequence>
<comment type="similarity">
    <text evidence="1">Belongs to the Mg-chelatase subunits D/I family. ComM subfamily.</text>
</comment>
<organism evidence="5 6">
    <name type="scientific">Acidithiobacillus concretivorus</name>
    <dbReference type="NCBI Taxonomy" id="3063952"/>
    <lineage>
        <taxon>Bacteria</taxon>
        <taxon>Pseudomonadati</taxon>
        <taxon>Pseudomonadota</taxon>
        <taxon>Acidithiobacillia</taxon>
        <taxon>Acidithiobacillales</taxon>
        <taxon>Acidithiobacillaceae</taxon>
        <taxon>Acidithiobacillus</taxon>
    </lineage>
</organism>
<keyword evidence="2" id="KW-0547">Nucleotide-binding</keyword>
<protein>
    <submittedName>
        <fullName evidence="5">YifB family Mg chelatase-like AAA ATPase</fullName>
    </submittedName>
</protein>
<keyword evidence="3" id="KW-0067">ATP-binding</keyword>
<feature type="domain" description="MCM C-terminal AAA(+) ATPase" evidence="4">
    <location>
        <begin position="290"/>
        <end position="348"/>
    </location>
</feature>
<keyword evidence="6" id="KW-1185">Reference proteome</keyword>
<dbReference type="Gene3D" id="3.30.230.10">
    <property type="match status" value="1"/>
</dbReference>
<dbReference type="InterPro" id="IPR014721">
    <property type="entry name" value="Ribsml_uS5_D2-typ_fold_subgr"/>
</dbReference>
<name>A0ABS5ZPS6_9PROT</name>